<name>A0A5E8HHH2_9LEPT</name>
<proteinExistence type="predicted"/>
<accession>A0A5E8HHH2</accession>
<sequence>MDNTNVEGECSQGSEFKDQGIRFRTIFLSNFMILDKMDV</sequence>
<dbReference type="EMBL" id="AOGX02000013">
    <property type="protein sequence ID" value="EOQ90297.1"/>
    <property type="molecule type" value="Genomic_DNA"/>
</dbReference>
<organism evidence="1 2">
    <name type="scientific">Leptospira yanagawae serovar Saopaulo str. Sao Paulo = ATCC 700523</name>
    <dbReference type="NCBI Taxonomy" id="1249483"/>
    <lineage>
        <taxon>Bacteria</taxon>
        <taxon>Pseudomonadati</taxon>
        <taxon>Spirochaetota</taxon>
        <taxon>Spirochaetia</taxon>
        <taxon>Leptospirales</taxon>
        <taxon>Leptospiraceae</taxon>
        <taxon>Leptospira</taxon>
    </lineage>
</organism>
<reference evidence="1 2" key="1">
    <citation type="submission" date="2013-04" db="EMBL/GenBank/DDBJ databases">
        <authorList>
            <person name="Harkins D.M."/>
            <person name="Durkin A.S."/>
            <person name="Brinkac L.M."/>
            <person name="Haft D.H."/>
            <person name="Selengut J.D."/>
            <person name="Sanka R."/>
            <person name="DePew J."/>
            <person name="Purushe J."/>
            <person name="Hartskeerl R.A."/>
            <person name="Ahmed A."/>
            <person name="van der Linden H."/>
            <person name="Goris M.G.A."/>
            <person name="Vinetz J.M."/>
            <person name="Sutton G.G."/>
            <person name="Nierman W.C."/>
            <person name="Fouts D.E."/>
        </authorList>
    </citation>
    <scope>NUCLEOTIDE SEQUENCE [LARGE SCALE GENOMIC DNA]</scope>
    <source>
        <strain evidence="1 2">Sao Paulo</strain>
    </source>
</reference>
<evidence type="ECO:0000313" key="1">
    <source>
        <dbReference type="EMBL" id="EOQ90297.1"/>
    </source>
</evidence>
<gene>
    <name evidence="1" type="ORF">LEP1GSC202_0665</name>
</gene>
<protein>
    <submittedName>
        <fullName evidence="1">Uncharacterized protein</fullName>
    </submittedName>
</protein>
<dbReference type="AlphaFoldDB" id="A0A5E8HHH2"/>
<dbReference type="Proteomes" id="UP000013996">
    <property type="component" value="Unassembled WGS sequence"/>
</dbReference>
<comment type="caution">
    <text evidence="1">The sequence shown here is derived from an EMBL/GenBank/DDBJ whole genome shotgun (WGS) entry which is preliminary data.</text>
</comment>
<evidence type="ECO:0000313" key="2">
    <source>
        <dbReference type="Proteomes" id="UP000013996"/>
    </source>
</evidence>